<name>A0A4R6YPD6_9GAMM</name>
<comment type="caution">
    <text evidence="4">The sequence shown here is derived from an EMBL/GenBank/DDBJ whole genome shotgun (WGS) entry which is preliminary data.</text>
</comment>
<dbReference type="EMBL" id="SNZH01000015">
    <property type="protein sequence ID" value="TDR39637.1"/>
    <property type="molecule type" value="Genomic_DNA"/>
</dbReference>
<keyword evidence="1" id="KW-0233">DNA recombination</keyword>
<evidence type="ECO:0000313" key="4">
    <source>
        <dbReference type="EMBL" id="TDR39637.1"/>
    </source>
</evidence>
<dbReference type="RefSeq" id="WP_133820639.1">
    <property type="nucleotide sequence ID" value="NZ_SNZH01000015.1"/>
</dbReference>
<feature type="region of interest" description="Disordered" evidence="2">
    <location>
        <begin position="15"/>
        <end position="39"/>
    </location>
</feature>
<dbReference type="InterPro" id="IPR011010">
    <property type="entry name" value="DNA_brk_join_enz"/>
</dbReference>
<dbReference type="Proteomes" id="UP000295293">
    <property type="component" value="Unassembled WGS sequence"/>
</dbReference>
<dbReference type="OrthoDB" id="2078692at2"/>
<dbReference type="GO" id="GO:0006310">
    <property type="term" value="P:DNA recombination"/>
    <property type="evidence" value="ECO:0007669"/>
    <property type="project" value="UniProtKB-KW"/>
</dbReference>
<protein>
    <submittedName>
        <fullName evidence="4">Phage integrase family protein</fullName>
    </submittedName>
</protein>
<gene>
    <name evidence="4" type="ORF">DFR29_11525</name>
</gene>
<dbReference type="SUPFAM" id="SSF56349">
    <property type="entry name" value="DNA breaking-rejoining enzymes"/>
    <property type="match status" value="1"/>
</dbReference>
<dbReference type="AlphaFoldDB" id="A0A4R6YPD6"/>
<dbReference type="NCBIfam" id="NF040693">
    <property type="entry name" value="recomb_GmtY"/>
    <property type="match status" value="1"/>
</dbReference>
<reference evidence="4 5" key="1">
    <citation type="submission" date="2019-03" db="EMBL/GenBank/DDBJ databases">
        <title>Genomic Encyclopedia of Type Strains, Phase IV (KMG-IV): sequencing the most valuable type-strain genomes for metagenomic binning, comparative biology and taxonomic classification.</title>
        <authorList>
            <person name="Goeker M."/>
        </authorList>
    </citation>
    <scope>NUCLEOTIDE SEQUENCE [LARGE SCALE GENOMIC DNA]</scope>
    <source>
        <strain evidence="4 5">DSM 21667</strain>
    </source>
</reference>
<dbReference type="Pfam" id="PF00589">
    <property type="entry name" value="Phage_integrase"/>
    <property type="match status" value="1"/>
</dbReference>
<proteinExistence type="predicted"/>
<keyword evidence="5" id="KW-1185">Reference proteome</keyword>
<dbReference type="Gene3D" id="1.10.443.10">
    <property type="entry name" value="Intergrase catalytic core"/>
    <property type="match status" value="1"/>
</dbReference>
<dbReference type="InterPro" id="IPR013762">
    <property type="entry name" value="Integrase-like_cat_sf"/>
</dbReference>
<organism evidence="4 5">
    <name type="scientific">Tahibacter aquaticus</name>
    <dbReference type="NCBI Taxonomy" id="520092"/>
    <lineage>
        <taxon>Bacteria</taxon>
        <taxon>Pseudomonadati</taxon>
        <taxon>Pseudomonadota</taxon>
        <taxon>Gammaproteobacteria</taxon>
        <taxon>Lysobacterales</taxon>
        <taxon>Rhodanobacteraceae</taxon>
        <taxon>Tahibacter</taxon>
    </lineage>
</organism>
<accession>A0A4R6YPD6</accession>
<evidence type="ECO:0000259" key="3">
    <source>
        <dbReference type="PROSITE" id="PS51898"/>
    </source>
</evidence>
<evidence type="ECO:0000256" key="2">
    <source>
        <dbReference type="SAM" id="MobiDB-lite"/>
    </source>
</evidence>
<dbReference type="InterPro" id="IPR002104">
    <property type="entry name" value="Integrase_catalytic"/>
</dbReference>
<dbReference type="GO" id="GO:0003677">
    <property type="term" value="F:DNA binding"/>
    <property type="evidence" value="ECO:0007669"/>
    <property type="project" value="InterPro"/>
</dbReference>
<evidence type="ECO:0000256" key="1">
    <source>
        <dbReference type="ARBA" id="ARBA00023172"/>
    </source>
</evidence>
<dbReference type="PROSITE" id="PS51898">
    <property type="entry name" value="TYR_RECOMBINASE"/>
    <property type="match status" value="1"/>
</dbReference>
<feature type="domain" description="Tyr recombinase" evidence="3">
    <location>
        <begin position="211"/>
        <end position="471"/>
    </location>
</feature>
<sequence>MPILCTTLPACLPATETRPDSAAESGRSHYVRHEDAPSPLEPQRSRYVLWTWQEGGKPERFEPLLRYFEHLGRSCSLERQRRIAAMVGLLWDFGLAHARSGSAESIWTAFPEALVGGTEHLEGSLAELRWPPASPRSVHARLAVLDGFLRWLADTTGSRPTAVQWLDRAVAARRAAHRAKHAAVPFSTASAVAHERGRAFSASRRRPATEADAVAFDESKIEELLTVGFRRRGARPEDGDLGLNLRDVLYTILLHGGGLRSCEPLHIFTDDVGVDPTDPDCAEVRLYHPEVGRAPAKAQGSRRGRGAVQREEFLREWYRRAPRTLAAPGQRAGWKNLRLDRPAEGYSAVRWFPKEWGRVFLRLFNLYRAERPDDKGRHPFLFVSEHGPERGMPYTLQSYRQAHALAVRRIGLTVAKALGTTPHAHRHAYGRRLAAAGAPRGAVQVALHHVSPESQGVYTQPSLQQVADDLTAAEQRGVLRGNGAVLKKLGRGST</sequence>
<dbReference type="GO" id="GO:0015074">
    <property type="term" value="P:DNA integration"/>
    <property type="evidence" value="ECO:0007669"/>
    <property type="project" value="InterPro"/>
</dbReference>
<evidence type="ECO:0000313" key="5">
    <source>
        <dbReference type="Proteomes" id="UP000295293"/>
    </source>
</evidence>